<dbReference type="PANTHER" id="PTHR10584">
    <property type="entry name" value="SUGAR KINASE"/>
    <property type="match status" value="1"/>
</dbReference>
<evidence type="ECO:0000256" key="2">
    <source>
        <dbReference type="ARBA" id="ARBA00022777"/>
    </source>
</evidence>
<reference evidence="3 4" key="1">
    <citation type="submission" date="2019-08" db="EMBL/GenBank/DDBJ databases">
        <title>Complete genome sequence of Kushneria sp. YCWA18, a halophilic phosphate-solubilizing bacterium isolated from Daqiao saltern in China.</title>
        <authorList>
            <person name="Du G.-X."/>
            <person name="Qu L.-Y."/>
        </authorList>
    </citation>
    <scope>NUCLEOTIDE SEQUENCE [LARGE SCALE GENOMIC DNA]</scope>
    <source>
        <strain evidence="3 4">YCWA18</strain>
    </source>
</reference>
<evidence type="ECO:0000313" key="3">
    <source>
        <dbReference type="EMBL" id="QEL12420.1"/>
    </source>
</evidence>
<accession>A0A1S1NTE9</accession>
<proteinExistence type="predicted"/>
<evidence type="ECO:0000256" key="1">
    <source>
        <dbReference type="ARBA" id="ARBA00022679"/>
    </source>
</evidence>
<keyword evidence="4" id="KW-1185">Reference proteome</keyword>
<keyword evidence="2 3" id="KW-0418">Kinase</keyword>
<evidence type="ECO:0000313" key="4">
    <source>
        <dbReference type="Proteomes" id="UP000322553"/>
    </source>
</evidence>
<sequence length="309" mass="32528">MNQARLIHTGQVIIDLVMPIDRLPAPGGDTVARGATFEVGGGFNVMAAAARDGMTVVHAGGHGRGRFGDMAREAMRREGIEWLAQMDETLDTGFCVALVDQAAERTFITHTGAEIGHLDVLYRLTPEPGDHVLVSGYTLFHETTGRALTEWLGTLPDQVPVIFDPGPMIGELCPERLEKVMQRTTILSCNADEARALTDTDSLKAATRALPARTGAPLIVVRDGPRGCHLLMDGHHQHIAAFATRAVDTNGAGDAHTGVLVAALSRGLTPEQAAQRANAAAALAVSLHGPATSPSGSEIDALLAHPPSS</sequence>
<gene>
    <name evidence="3" type="ORF">FY550_15575</name>
</gene>
<dbReference type="GO" id="GO:0016301">
    <property type="term" value="F:kinase activity"/>
    <property type="evidence" value="ECO:0007669"/>
    <property type="project" value="UniProtKB-KW"/>
</dbReference>
<dbReference type="Proteomes" id="UP000322553">
    <property type="component" value="Chromosome"/>
</dbReference>
<keyword evidence="1" id="KW-0808">Transferase</keyword>
<dbReference type="EMBL" id="CP043420">
    <property type="protein sequence ID" value="QEL12420.1"/>
    <property type="molecule type" value="Genomic_DNA"/>
</dbReference>
<dbReference type="Gene3D" id="3.40.1190.20">
    <property type="match status" value="1"/>
</dbReference>
<organism evidence="3 4">
    <name type="scientific">Kushneria phosphatilytica</name>
    <dbReference type="NCBI Taxonomy" id="657387"/>
    <lineage>
        <taxon>Bacteria</taxon>
        <taxon>Pseudomonadati</taxon>
        <taxon>Pseudomonadota</taxon>
        <taxon>Gammaproteobacteria</taxon>
        <taxon>Oceanospirillales</taxon>
        <taxon>Halomonadaceae</taxon>
        <taxon>Kushneria</taxon>
    </lineage>
</organism>
<dbReference type="InterPro" id="IPR011611">
    <property type="entry name" value="PfkB_dom"/>
</dbReference>
<protein>
    <submittedName>
        <fullName evidence="3">Sugar kinase</fullName>
    </submittedName>
</protein>
<dbReference type="AlphaFoldDB" id="A0A1S1NTE9"/>
<dbReference type="InterPro" id="IPR029056">
    <property type="entry name" value="Ribokinase-like"/>
</dbReference>
<name>A0A1S1NTE9_9GAMM</name>
<dbReference type="SUPFAM" id="SSF53613">
    <property type="entry name" value="Ribokinase-like"/>
    <property type="match status" value="1"/>
</dbReference>
<dbReference type="Pfam" id="PF00294">
    <property type="entry name" value="PfkB"/>
    <property type="match status" value="1"/>
</dbReference>
<dbReference type="OrthoDB" id="8578462at2"/>
<dbReference type="RefSeq" id="WP_070979771.1">
    <property type="nucleotide sequence ID" value="NZ_CP043420.1"/>
</dbReference>
<dbReference type="PANTHER" id="PTHR10584:SF167">
    <property type="entry name" value="PFKB DOMAIN PROTEIN"/>
    <property type="match status" value="1"/>
</dbReference>
<dbReference type="KEGG" id="kuy:FY550_15575"/>
<dbReference type="STRING" id="657387.BH688_11750"/>